<comment type="subcellular location">
    <subcellularLocation>
        <location evidence="1 10">Cell membrane</location>
        <topology evidence="1 10">Multi-pass membrane protein</topology>
    </subcellularLocation>
</comment>
<feature type="domain" description="UBP-type" evidence="11">
    <location>
        <begin position="520"/>
        <end position="603"/>
    </location>
</feature>
<comment type="function">
    <text evidence="10">Na(+)/H(+) antiporter that extrudes sodium in exchange for external protons.</text>
</comment>
<accession>A0ABS1L4R6</accession>
<evidence type="ECO:0000256" key="9">
    <source>
        <dbReference type="ARBA" id="ARBA00023201"/>
    </source>
</evidence>
<evidence type="ECO:0000256" key="8">
    <source>
        <dbReference type="ARBA" id="ARBA00023136"/>
    </source>
</evidence>
<keyword evidence="9 10" id="KW-0739">Sodium transport</keyword>
<evidence type="ECO:0000256" key="10">
    <source>
        <dbReference type="RuleBase" id="RU366002"/>
    </source>
</evidence>
<dbReference type="Pfam" id="PF00999">
    <property type="entry name" value="Na_H_Exchanger"/>
    <property type="match status" value="1"/>
</dbReference>
<keyword evidence="6 10" id="KW-0915">Sodium</keyword>
<dbReference type="InterPro" id="IPR001607">
    <property type="entry name" value="Znf_UBP"/>
</dbReference>
<evidence type="ECO:0000313" key="13">
    <source>
        <dbReference type="Proteomes" id="UP000636918"/>
    </source>
</evidence>
<feature type="transmembrane region" description="Helical" evidence="10">
    <location>
        <begin position="329"/>
        <end position="348"/>
    </location>
</feature>
<keyword evidence="4 10" id="KW-0812">Transmembrane</keyword>
<dbReference type="PANTHER" id="PTHR10110">
    <property type="entry name" value="SODIUM/HYDROGEN EXCHANGER"/>
    <property type="match status" value="1"/>
</dbReference>
<dbReference type="InterPro" id="IPR004705">
    <property type="entry name" value="Cation/H_exchanger_CPA1_bac"/>
</dbReference>
<gene>
    <name evidence="12" type="ORF">JI751_03590</name>
</gene>
<feature type="transmembrane region" description="Helical" evidence="10">
    <location>
        <begin position="254"/>
        <end position="272"/>
    </location>
</feature>
<dbReference type="SUPFAM" id="SSF57850">
    <property type="entry name" value="RING/U-box"/>
    <property type="match status" value="1"/>
</dbReference>
<dbReference type="Gene3D" id="3.30.40.10">
    <property type="entry name" value="Zinc/RING finger domain, C3HC4 (zinc finger)"/>
    <property type="match status" value="1"/>
</dbReference>
<proteinExistence type="inferred from homology"/>
<evidence type="ECO:0000256" key="1">
    <source>
        <dbReference type="ARBA" id="ARBA00004651"/>
    </source>
</evidence>
<keyword evidence="13" id="KW-1185">Reference proteome</keyword>
<keyword evidence="7 10" id="KW-0406">Ion transport</keyword>
<comment type="caution">
    <text evidence="12">The sequence shown here is derived from an EMBL/GenBank/DDBJ whole genome shotgun (WGS) entry which is preliminary data.</text>
</comment>
<dbReference type="Gene3D" id="6.10.140.1330">
    <property type="match status" value="1"/>
</dbReference>
<reference evidence="12 13" key="1">
    <citation type="submission" date="2021-01" db="EMBL/GenBank/DDBJ databases">
        <title>Genome seq and assembly of Nocardiodes sp. G10.</title>
        <authorList>
            <person name="Chhetri G."/>
        </authorList>
    </citation>
    <scope>NUCLEOTIDE SEQUENCE [LARGE SCALE GENOMIC DNA]</scope>
    <source>
        <strain evidence="12 13">G10</strain>
    </source>
</reference>
<protein>
    <submittedName>
        <fullName evidence="12">Na+/H+ antiporter</fullName>
    </submittedName>
</protein>
<feature type="transmembrane region" description="Helical" evidence="10">
    <location>
        <begin position="77"/>
        <end position="96"/>
    </location>
</feature>
<evidence type="ECO:0000259" key="11">
    <source>
        <dbReference type="PROSITE" id="PS50271"/>
    </source>
</evidence>
<sequence>MAAVVLAATAISERLHVPAPLLLIVVGAAASYVPMLPTIHLESEVVLLGLLPPLLYAAAIQTSLVDFNANRGAILRLSVLLVVVTTMAVAAVVEWLVPGLGWAAAIAIGAVVAPPDAVAATAVAKRIGLPRRVVTILEGESLLNDATALVALRTAIAFLAGSLTVMEVGLDFVRAAGGGAIVGFALFALVAWLRKRITDPLLDTGISFLTPFAAFVAAEEIDASGVISVVVAGLLLGHKAPIIQTAQSRITERITWRTVAFILENTVFLLIGLQLDWILEDVRESTLPVGRIVLLCLATLATVIVTRLVYMQVTWIFRRTDPLPSSWTFLIGWAGMRGVVTLAAAFVIPEETPHREVLLLVAFTVVAGTLLLQGLTLPLLARVLDVPAPDPAEDALARAALLQQAADAGLARLDELEYDDHHGVSDQIRARLDQRSFAAWEQLATAEDSETPSQLYARIRGAMIEAERAKVLLVRSKGKIPSDVVSGVLAMLDIEESMLDAAAEAPERTRIGSLAFTGGRQCDDLDAFPAVDTVADPACATCLADGTPWVSLRQCLECGHVGCCDSSIGKHATAHFHETLHPVMESAQPDESWRWCFVHNLTG</sequence>
<feature type="transmembrane region" description="Helical" evidence="10">
    <location>
        <begin position="292"/>
        <end position="317"/>
    </location>
</feature>
<dbReference type="PROSITE" id="PS50271">
    <property type="entry name" value="ZF_UBP"/>
    <property type="match status" value="1"/>
</dbReference>
<comment type="similarity">
    <text evidence="10">Belongs to the monovalent cation:proton antiporter 1 (CPA1) transporter (TC 2.A.36) family.</text>
</comment>
<dbReference type="EMBL" id="JAERSG010000001">
    <property type="protein sequence ID" value="MBL0746680.1"/>
    <property type="molecule type" value="Genomic_DNA"/>
</dbReference>
<dbReference type="Pfam" id="PF02148">
    <property type="entry name" value="zf-UBP"/>
    <property type="match status" value="1"/>
</dbReference>
<feature type="transmembrane region" description="Helical" evidence="10">
    <location>
        <begin position="224"/>
        <end position="242"/>
    </location>
</feature>
<dbReference type="Proteomes" id="UP000636918">
    <property type="component" value="Unassembled WGS sequence"/>
</dbReference>
<evidence type="ECO:0000256" key="7">
    <source>
        <dbReference type="ARBA" id="ARBA00023065"/>
    </source>
</evidence>
<evidence type="ECO:0000256" key="3">
    <source>
        <dbReference type="ARBA" id="ARBA00022475"/>
    </source>
</evidence>
<feature type="transmembrane region" description="Helical" evidence="10">
    <location>
        <begin position="360"/>
        <end position="381"/>
    </location>
</feature>
<comment type="caution">
    <text evidence="10">Lacks conserved residue(s) required for the propagation of feature annotation.</text>
</comment>
<evidence type="ECO:0000313" key="12">
    <source>
        <dbReference type="EMBL" id="MBL0746680.1"/>
    </source>
</evidence>
<dbReference type="InterPro" id="IPR006153">
    <property type="entry name" value="Cation/H_exchanger_TM"/>
</dbReference>
<keyword evidence="10" id="KW-0050">Antiport</keyword>
<dbReference type="InterPro" id="IPR018422">
    <property type="entry name" value="Cation/H_exchanger_CPA1"/>
</dbReference>
<evidence type="ECO:0000256" key="5">
    <source>
        <dbReference type="ARBA" id="ARBA00022989"/>
    </source>
</evidence>
<dbReference type="InterPro" id="IPR013083">
    <property type="entry name" value="Znf_RING/FYVE/PHD"/>
</dbReference>
<keyword evidence="5 10" id="KW-1133">Transmembrane helix</keyword>
<keyword evidence="2 10" id="KW-0813">Transport</keyword>
<organism evidence="12 13">
    <name type="scientific">Nocardioides baculatus</name>
    <dbReference type="NCBI Taxonomy" id="2801337"/>
    <lineage>
        <taxon>Bacteria</taxon>
        <taxon>Bacillati</taxon>
        <taxon>Actinomycetota</taxon>
        <taxon>Actinomycetes</taxon>
        <taxon>Propionibacteriales</taxon>
        <taxon>Nocardioidaceae</taxon>
        <taxon>Nocardioides</taxon>
    </lineage>
</organism>
<feature type="transmembrane region" description="Helical" evidence="10">
    <location>
        <begin position="172"/>
        <end position="193"/>
    </location>
</feature>
<evidence type="ECO:0000256" key="4">
    <source>
        <dbReference type="ARBA" id="ARBA00022692"/>
    </source>
</evidence>
<keyword evidence="3 10" id="KW-1003">Cell membrane</keyword>
<feature type="transmembrane region" description="Helical" evidence="10">
    <location>
        <begin position="102"/>
        <end position="124"/>
    </location>
</feature>
<evidence type="ECO:0000256" key="2">
    <source>
        <dbReference type="ARBA" id="ARBA00022448"/>
    </source>
</evidence>
<dbReference type="NCBIfam" id="TIGR00831">
    <property type="entry name" value="a_cpa1"/>
    <property type="match status" value="1"/>
</dbReference>
<feature type="transmembrane region" description="Helical" evidence="10">
    <location>
        <begin position="45"/>
        <end position="65"/>
    </location>
</feature>
<name>A0ABS1L4R6_9ACTN</name>
<keyword evidence="8 10" id="KW-0472">Membrane</keyword>
<evidence type="ECO:0000256" key="6">
    <source>
        <dbReference type="ARBA" id="ARBA00023053"/>
    </source>
</evidence>
<dbReference type="PANTHER" id="PTHR10110:SF86">
    <property type="entry name" value="SODIUM_HYDROGEN EXCHANGER 7"/>
    <property type="match status" value="1"/>
</dbReference>